<dbReference type="AlphaFoldDB" id="A0A212LW45"/>
<dbReference type="EMBL" id="FMJE01000004">
    <property type="protein sequence ID" value="SCM81834.1"/>
    <property type="molecule type" value="Genomic_DNA"/>
</dbReference>
<dbReference type="InterPro" id="IPR014710">
    <property type="entry name" value="RmlC-like_jellyroll"/>
</dbReference>
<dbReference type="CDD" id="cd02209">
    <property type="entry name" value="cupin_XRE_C"/>
    <property type="match status" value="1"/>
</dbReference>
<dbReference type="InterPro" id="IPR013096">
    <property type="entry name" value="Cupin_2"/>
</dbReference>
<dbReference type="Pfam" id="PF07883">
    <property type="entry name" value="Cupin_2"/>
    <property type="match status" value="1"/>
</dbReference>
<proteinExistence type="predicted"/>
<dbReference type="GO" id="GO:0003700">
    <property type="term" value="F:DNA-binding transcription factor activity"/>
    <property type="evidence" value="ECO:0007669"/>
    <property type="project" value="TreeGrafter"/>
</dbReference>
<dbReference type="InterPro" id="IPR050807">
    <property type="entry name" value="TransReg_Diox_bact_type"/>
</dbReference>
<dbReference type="PROSITE" id="PS50943">
    <property type="entry name" value="HTH_CROC1"/>
    <property type="match status" value="1"/>
</dbReference>
<evidence type="ECO:0000313" key="3">
    <source>
        <dbReference type="EMBL" id="SCM81834.1"/>
    </source>
</evidence>
<reference evidence="3" key="1">
    <citation type="submission" date="2016-08" db="EMBL/GenBank/DDBJ databases">
        <authorList>
            <person name="Seilhamer J.J."/>
        </authorList>
    </citation>
    <scope>NUCLEOTIDE SEQUENCE</scope>
    <source>
        <strain evidence="3">86</strain>
    </source>
</reference>
<gene>
    <name evidence="3" type="ORF">KL86SPO_40318</name>
</gene>
<dbReference type="InterPro" id="IPR011051">
    <property type="entry name" value="RmlC_Cupin_sf"/>
</dbReference>
<name>A0A212LW45_9FIRM</name>
<dbReference type="RefSeq" id="WP_288184710.1">
    <property type="nucleotide sequence ID" value="NZ_LT608335.1"/>
</dbReference>
<dbReference type="SUPFAM" id="SSF47413">
    <property type="entry name" value="lambda repressor-like DNA-binding domains"/>
    <property type="match status" value="1"/>
</dbReference>
<evidence type="ECO:0000259" key="2">
    <source>
        <dbReference type="PROSITE" id="PS50943"/>
    </source>
</evidence>
<dbReference type="CDD" id="cd00093">
    <property type="entry name" value="HTH_XRE"/>
    <property type="match status" value="1"/>
</dbReference>
<sequence length="187" mass="21102">MLGEKLKELRLAVGMTLSDLAQQTELSISYLSNVERDATSPTINNLFKICNALKVDITAILSNTSSPKIVVRKSERQEVFHTNSKVKYELTTEGTQSLKGVCITIPEDFNDEVVSMGHTRDELGIITEGRMSMSLDNKEYLLEPGDSIFIQRGTDHKYRRIGEGRCVSYWTFVYPGIADHNEVHQDE</sequence>
<feature type="domain" description="HTH cro/C1-type" evidence="2">
    <location>
        <begin position="6"/>
        <end position="60"/>
    </location>
</feature>
<dbReference type="Pfam" id="PF01381">
    <property type="entry name" value="HTH_3"/>
    <property type="match status" value="1"/>
</dbReference>
<dbReference type="PANTHER" id="PTHR46797:SF1">
    <property type="entry name" value="METHYLPHOSPHONATE SYNTHASE"/>
    <property type="match status" value="1"/>
</dbReference>
<dbReference type="InterPro" id="IPR010982">
    <property type="entry name" value="Lambda_DNA-bd_dom_sf"/>
</dbReference>
<dbReference type="SUPFAM" id="SSF51182">
    <property type="entry name" value="RmlC-like cupins"/>
    <property type="match status" value="1"/>
</dbReference>
<dbReference type="GO" id="GO:0003677">
    <property type="term" value="F:DNA binding"/>
    <property type="evidence" value="ECO:0007669"/>
    <property type="project" value="UniProtKB-KW"/>
</dbReference>
<accession>A0A212LW45</accession>
<evidence type="ECO:0000256" key="1">
    <source>
        <dbReference type="ARBA" id="ARBA00023125"/>
    </source>
</evidence>
<keyword evidence="1" id="KW-0238">DNA-binding</keyword>
<dbReference type="GO" id="GO:0005829">
    <property type="term" value="C:cytosol"/>
    <property type="evidence" value="ECO:0007669"/>
    <property type="project" value="TreeGrafter"/>
</dbReference>
<dbReference type="Gene3D" id="1.10.260.40">
    <property type="entry name" value="lambda repressor-like DNA-binding domains"/>
    <property type="match status" value="1"/>
</dbReference>
<protein>
    <recommendedName>
        <fullName evidence="2">HTH cro/C1-type domain-containing protein</fullName>
    </recommendedName>
</protein>
<dbReference type="Gene3D" id="2.60.120.10">
    <property type="entry name" value="Jelly Rolls"/>
    <property type="match status" value="1"/>
</dbReference>
<dbReference type="SMART" id="SM00530">
    <property type="entry name" value="HTH_XRE"/>
    <property type="match status" value="1"/>
</dbReference>
<organism evidence="3">
    <name type="scientific">uncultured Sporomusa sp</name>
    <dbReference type="NCBI Taxonomy" id="307249"/>
    <lineage>
        <taxon>Bacteria</taxon>
        <taxon>Bacillati</taxon>
        <taxon>Bacillota</taxon>
        <taxon>Negativicutes</taxon>
        <taxon>Selenomonadales</taxon>
        <taxon>Sporomusaceae</taxon>
        <taxon>Sporomusa</taxon>
        <taxon>environmental samples</taxon>
    </lineage>
</organism>
<dbReference type="PANTHER" id="PTHR46797">
    <property type="entry name" value="HTH-TYPE TRANSCRIPTIONAL REGULATOR"/>
    <property type="match status" value="1"/>
</dbReference>
<dbReference type="InterPro" id="IPR001387">
    <property type="entry name" value="Cro/C1-type_HTH"/>
</dbReference>